<keyword evidence="8" id="KW-0240">DNA-directed RNA polymerase</keyword>
<dbReference type="InterPro" id="IPR013325">
    <property type="entry name" value="RNA_pol_sigma_r2"/>
</dbReference>
<feature type="region of interest" description="Disordered" evidence="6">
    <location>
        <begin position="1"/>
        <end position="36"/>
    </location>
</feature>
<dbReference type="SUPFAM" id="SSF88946">
    <property type="entry name" value="Sigma2 domain of RNA polymerase sigma factors"/>
    <property type="match status" value="1"/>
</dbReference>
<keyword evidence="9" id="KW-1185">Reference proteome</keyword>
<protein>
    <submittedName>
        <fullName evidence="8">DNA-directed RNA polymerase sigma-70 factor</fullName>
    </submittedName>
</protein>
<organism evidence="8 9">
    <name type="scientific">Cellulomonas biazotea</name>
    <dbReference type="NCBI Taxonomy" id="1709"/>
    <lineage>
        <taxon>Bacteria</taxon>
        <taxon>Bacillati</taxon>
        <taxon>Actinomycetota</taxon>
        <taxon>Actinomycetes</taxon>
        <taxon>Micrococcales</taxon>
        <taxon>Cellulomonadaceae</taxon>
        <taxon>Cellulomonas</taxon>
    </lineage>
</organism>
<evidence type="ECO:0000313" key="9">
    <source>
        <dbReference type="Proteomes" id="UP000289954"/>
    </source>
</evidence>
<dbReference type="AlphaFoldDB" id="A0A402DQM7"/>
<evidence type="ECO:0000256" key="1">
    <source>
        <dbReference type="ARBA" id="ARBA00010641"/>
    </source>
</evidence>
<dbReference type="OrthoDB" id="265863at2"/>
<dbReference type="NCBIfam" id="TIGR02937">
    <property type="entry name" value="sigma70-ECF"/>
    <property type="match status" value="1"/>
</dbReference>
<dbReference type="PANTHER" id="PTHR43133:SF8">
    <property type="entry name" value="RNA POLYMERASE SIGMA FACTOR HI_1459-RELATED"/>
    <property type="match status" value="1"/>
</dbReference>
<proteinExistence type="inferred from homology"/>
<evidence type="ECO:0000256" key="2">
    <source>
        <dbReference type="ARBA" id="ARBA00023015"/>
    </source>
</evidence>
<dbReference type="SUPFAM" id="SSF88659">
    <property type="entry name" value="Sigma3 and sigma4 domains of RNA polymerase sigma factors"/>
    <property type="match status" value="1"/>
</dbReference>
<feature type="domain" description="RNA polymerase sigma-70 region 2" evidence="7">
    <location>
        <begin position="67"/>
        <end position="125"/>
    </location>
</feature>
<comment type="caution">
    <text evidence="8">The sequence shown here is derived from an EMBL/GenBank/DDBJ whole genome shotgun (WGS) entry which is preliminary data.</text>
</comment>
<dbReference type="InterPro" id="IPR014284">
    <property type="entry name" value="RNA_pol_sigma-70_dom"/>
</dbReference>
<dbReference type="GO" id="GO:0006352">
    <property type="term" value="P:DNA-templated transcription initiation"/>
    <property type="evidence" value="ECO:0007669"/>
    <property type="project" value="InterPro"/>
</dbReference>
<evidence type="ECO:0000256" key="6">
    <source>
        <dbReference type="SAM" id="MobiDB-lite"/>
    </source>
</evidence>
<dbReference type="GO" id="GO:0003677">
    <property type="term" value="F:DNA binding"/>
    <property type="evidence" value="ECO:0007669"/>
    <property type="project" value="UniProtKB-KW"/>
</dbReference>
<dbReference type="InterPro" id="IPR036388">
    <property type="entry name" value="WH-like_DNA-bd_sf"/>
</dbReference>
<dbReference type="GO" id="GO:0016987">
    <property type="term" value="F:sigma factor activity"/>
    <property type="evidence" value="ECO:0007669"/>
    <property type="project" value="UniProtKB-KW"/>
</dbReference>
<accession>A0A402DQM7</accession>
<evidence type="ECO:0000313" key="8">
    <source>
        <dbReference type="EMBL" id="GCE76439.1"/>
    </source>
</evidence>
<dbReference type="Proteomes" id="UP000289954">
    <property type="component" value="Unassembled WGS sequence"/>
</dbReference>
<dbReference type="Gene3D" id="1.10.10.10">
    <property type="entry name" value="Winged helix-like DNA-binding domain superfamily/Winged helix DNA-binding domain"/>
    <property type="match status" value="1"/>
</dbReference>
<keyword evidence="2" id="KW-0805">Transcription regulation</keyword>
<dbReference type="EMBL" id="BIMR01000099">
    <property type="protein sequence ID" value="GCE76439.1"/>
    <property type="molecule type" value="Genomic_DNA"/>
</dbReference>
<evidence type="ECO:0000256" key="5">
    <source>
        <dbReference type="ARBA" id="ARBA00023163"/>
    </source>
</evidence>
<evidence type="ECO:0000256" key="4">
    <source>
        <dbReference type="ARBA" id="ARBA00023125"/>
    </source>
</evidence>
<dbReference type="PANTHER" id="PTHR43133">
    <property type="entry name" value="RNA POLYMERASE ECF-TYPE SIGMA FACTO"/>
    <property type="match status" value="1"/>
</dbReference>
<dbReference type="Pfam" id="PF04542">
    <property type="entry name" value="Sigma70_r2"/>
    <property type="match status" value="1"/>
</dbReference>
<feature type="compositionally biased region" description="Low complexity" evidence="6">
    <location>
        <begin position="15"/>
        <end position="27"/>
    </location>
</feature>
<sequence length="222" mass="23740">MRGGDLARSGDDPSPARTAARAGAPHAGQHDVTAAGGPSVWDLAADAFRRWRAGTPGAMEDLVAVMTPVLWNVVRAYGLGTAPAQDAVQGTWMALLRHAGSVADPQAIGSWLTTTARRQAWRTARATPPVTDGDEVLGRVVDRAGTPEDAAVAHDEEQRLWDCVDRLPERCRRLLRILAFEQRPHYEDIAADLGMPVGSIGPTRGRCLAKLRAALQAEGGWA</sequence>
<keyword evidence="5" id="KW-0804">Transcription</keyword>
<dbReference type="InterPro" id="IPR013324">
    <property type="entry name" value="RNA_pol_sigma_r3/r4-like"/>
</dbReference>
<dbReference type="InterPro" id="IPR039425">
    <property type="entry name" value="RNA_pol_sigma-70-like"/>
</dbReference>
<dbReference type="GO" id="GO:0000428">
    <property type="term" value="C:DNA-directed RNA polymerase complex"/>
    <property type="evidence" value="ECO:0007669"/>
    <property type="project" value="UniProtKB-KW"/>
</dbReference>
<comment type="similarity">
    <text evidence="1">Belongs to the sigma-70 factor family. ECF subfamily.</text>
</comment>
<dbReference type="InterPro" id="IPR007627">
    <property type="entry name" value="RNA_pol_sigma70_r2"/>
</dbReference>
<name>A0A402DQM7_9CELL</name>
<keyword evidence="3" id="KW-0731">Sigma factor</keyword>
<evidence type="ECO:0000259" key="7">
    <source>
        <dbReference type="Pfam" id="PF04542"/>
    </source>
</evidence>
<keyword evidence="4" id="KW-0238">DNA-binding</keyword>
<reference evidence="8 9" key="1">
    <citation type="submission" date="2019-01" db="EMBL/GenBank/DDBJ databases">
        <title>Draft genome sequence of Cellulomonas takizawaensis strain TKZ-21.</title>
        <authorList>
            <person name="Yamamura H."/>
            <person name="Hayashi T."/>
            <person name="Hamada M."/>
            <person name="Serisawa Y."/>
            <person name="Matsuyama K."/>
            <person name="Nakagawa Y."/>
            <person name="Otoguro M."/>
            <person name="Yanagida F."/>
            <person name="Hayakawa M."/>
        </authorList>
    </citation>
    <scope>NUCLEOTIDE SEQUENCE [LARGE SCALE GENOMIC DNA]</scope>
    <source>
        <strain evidence="8 9">NBRC12680</strain>
    </source>
</reference>
<gene>
    <name evidence="8" type="primary">rpoE_5</name>
    <name evidence="8" type="ORF">CBZ_14950</name>
</gene>
<evidence type="ECO:0000256" key="3">
    <source>
        <dbReference type="ARBA" id="ARBA00023082"/>
    </source>
</evidence>
<dbReference type="RefSeq" id="WP_130781037.1">
    <property type="nucleotide sequence ID" value="NZ_BIMR01000099.1"/>
</dbReference>
<dbReference type="Gene3D" id="1.10.1740.10">
    <property type="match status" value="1"/>
</dbReference>